<accession>A0A7S1UF14</accession>
<evidence type="ECO:0000313" key="1">
    <source>
        <dbReference type="EMBL" id="CAD9266278.1"/>
    </source>
</evidence>
<dbReference type="EMBL" id="HBGJ01039213">
    <property type="protein sequence ID" value="CAD9266278.1"/>
    <property type="molecule type" value="Transcribed_RNA"/>
</dbReference>
<protein>
    <recommendedName>
        <fullName evidence="2">Fe2OG dioxygenase domain-containing protein</fullName>
    </recommendedName>
</protein>
<evidence type="ECO:0008006" key="2">
    <source>
        <dbReference type="Google" id="ProtNLM"/>
    </source>
</evidence>
<name>A0A7S1UF14_9STRA</name>
<organism evidence="1">
    <name type="scientific">Phaeomonas parva</name>
    <dbReference type="NCBI Taxonomy" id="124430"/>
    <lineage>
        <taxon>Eukaryota</taxon>
        <taxon>Sar</taxon>
        <taxon>Stramenopiles</taxon>
        <taxon>Ochrophyta</taxon>
        <taxon>Pinguiophyceae</taxon>
        <taxon>Pinguiochrysidales</taxon>
        <taxon>Pinguiochrysidaceae</taxon>
        <taxon>Phaeomonas</taxon>
    </lineage>
</organism>
<gene>
    <name evidence="1" type="ORF">PPAR1163_LOCUS24703</name>
</gene>
<dbReference type="AlphaFoldDB" id="A0A7S1UF14"/>
<sequence length="201" mass="23229">MGASWLVLFGVLYAENFLPKPAFLRLQDACTVARKDLREEPDCLAEGRRFNELEYDTEIVKTLCSAEAQKKLNTMLGTKDLRLAVDTPPELRSYGKGASMDWHRDDQLYTVPQYECVFTVENHSDSKTEWIDEDNILHSHWTPPNSIIAFKAQDAMHRVTPLGEGRRDIVKFVLTSTHERTDDYYELVPRRFWHLGLSVPL</sequence>
<reference evidence="1" key="1">
    <citation type="submission" date="2021-01" db="EMBL/GenBank/DDBJ databases">
        <authorList>
            <person name="Corre E."/>
            <person name="Pelletier E."/>
            <person name="Niang G."/>
            <person name="Scheremetjew M."/>
            <person name="Finn R."/>
            <person name="Kale V."/>
            <person name="Holt S."/>
            <person name="Cochrane G."/>
            <person name="Meng A."/>
            <person name="Brown T."/>
            <person name="Cohen L."/>
        </authorList>
    </citation>
    <scope>NUCLEOTIDE SEQUENCE</scope>
    <source>
        <strain evidence="1">CCMP2877</strain>
    </source>
</reference>
<proteinExistence type="predicted"/>